<dbReference type="InterPro" id="IPR003715">
    <property type="entry name" value="Poly_export_N"/>
</dbReference>
<keyword evidence="14" id="KW-0449">Lipoprotein</keyword>
<feature type="signal peptide" evidence="15">
    <location>
        <begin position="1"/>
        <end position="20"/>
    </location>
</feature>
<evidence type="ECO:0000256" key="11">
    <source>
        <dbReference type="ARBA" id="ARBA00023136"/>
    </source>
</evidence>
<evidence type="ECO:0000259" key="16">
    <source>
        <dbReference type="Pfam" id="PF02563"/>
    </source>
</evidence>
<evidence type="ECO:0000256" key="6">
    <source>
        <dbReference type="ARBA" id="ARBA00022692"/>
    </source>
</evidence>
<keyword evidence="7 15" id="KW-0732">Signal</keyword>
<evidence type="ECO:0000256" key="14">
    <source>
        <dbReference type="ARBA" id="ARBA00023288"/>
    </source>
</evidence>
<evidence type="ECO:0000256" key="10">
    <source>
        <dbReference type="ARBA" id="ARBA00023114"/>
    </source>
</evidence>
<evidence type="ECO:0000256" key="5">
    <source>
        <dbReference type="ARBA" id="ARBA00022597"/>
    </source>
</evidence>
<dbReference type="GO" id="GO:0015288">
    <property type="term" value="F:porin activity"/>
    <property type="evidence" value="ECO:0007669"/>
    <property type="project" value="UniProtKB-KW"/>
</dbReference>
<dbReference type="InterPro" id="IPR054765">
    <property type="entry name" value="SLBB_dom"/>
</dbReference>
<comment type="similarity">
    <text evidence="2">Belongs to the BexD/CtrA/VexA family.</text>
</comment>
<evidence type="ECO:0000256" key="13">
    <source>
        <dbReference type="ARBA" id="ARBA00023237"/>
    </source>
</evidence>
<keyword evidence="8" id="KW-0625">Polysaccharide transport</keyword>
<feature type="domain" description="SLBB" evidence="17">
    <location>
        <begin position="149"/>
        <end position="228"/>
    </location>
</feature>
<evidence type="ECO:0000313" key="19">
    <source>
        <dbReference type="Proteomes" id="UP000184436"/>
    </source>
</evidence>
<dbReference type="GO" id="GO:0006811">
    <property type="term" value="P:monoatomic ion transport"/>
    <property type="evidence" value="ECO:0007669"/>
    <property type="project" value="UniProtKB-KW"/>
</dbReference>
<sequence length="267" mass="29391">MKFCKILSLALMVLAAVSCSTPKEISYFQDLQPGVTELTITDPVEIKVRPKDKLSILVNAQDQKLTNMFNLPIVSQQIGQESMGSSGTSRGVSGYTVDTDGYINFPVLGKIKVEGMSREQIAEHLTGLLKEQELIKDPVVTVEFMNLGVSVLGEVNRPGRISINRDNMTILDALSEAGDLTIFGKREKVLVLRQENGKQRVYGVNLCSADHIYTSPVYYLQQNDVVYVTPNDTKSRQSTVNGNTVRSTSFWISLASLITSIAVLIAK</sequence>
<evidence type="ECO:0000259" key="17">
    <source>
        <dbReference type="Pfam" id="PF22461"/>
    </source>
</evidence>
<dbReference type="GO" id="GO:0015159">
    <property type="term" value="F:polysaccharide transmembrane transporter activity"/>
    <property type="evidence" value="ECO:0007669"/>
    <property type="project" value="InterPro"/>
</dbReference>
<dbReference type="STRING" id="871325.SAMN05444349_11737"/>
<gene>
    <name evidence="18" type="ORF">SAMN05444349_11737</name>
</gene>
<keyword evidence="9" id="KW-0406">Ion transport</keyword>
<dbReference type="PROSITE" id="PS51257">
    <property type="entry name" value="PROKAR_LIPOPROTEIN"/>
    <property type="match status" value="1"/>
</dbReference>
<dbReference type="Proteomes" id="UP000184436">
    <property type="component" value="Unassembled WGS sequence"/>
</dbReference>
<dbReference type="EMBL" id="FQVD01000017">
    <property type="protein sequence ID" value="SHF36606.1"/>
    <property type="molecule type" value="Genomic_DNA"/>
</dbReference>
<dbReference type="GO" id="GO:0046930">
    <property type="term" value="C:pore complex"/>
    <property type="evidence" value="ECO:0007669"/>
    <property type="project" value="UniProtKB-KW"/>
</dbReference>
<evidence type="ECO:0000256" key="12">
    <source>
        <dbReference type="ARBA" id="ARBA00023139"/>
    </source>
</evidence>
<feature type="domain" description="Polysaccharide export protein N-terminal" evidence="16">
    <location>
        <begin position="45"/>
        <end position="143"/>
    </location>
</feature>
<keyword evidence="4" id="KW-1134">Transmembrane beta strand</keyword>
<dbReference type="PANTHER" id="PTHR33619">
    <property type="entry name" value="POLYSACCHARIDE EXPORT PROTEIN GFCE-RELATED"/>
    <property type="match status" value="1"/>
</dbReference>
<dbReference type="Pfam" id="PF02563">
    <property type="entry name" value="Poly_export"/>
    <property type="match status" value="1"/>
</dbReference>
<evidence type="ECO:0000256" key="2">
    <source>
        <dbReference type="ARBA" id="ARBA00009450"/>
    </source>
</evidence>
<evidence type="ECO:0000256" key="4">
    <source>
        <dbReference type="ARBA" id="ARBA00022452"/>
    </source>
</evidence>
<keyword evidence="3" id="KW-0813">Transport</keyword>
<evidence type="ECO:0000256" key="8">
    <source>
        <dbReference type="ARBA" id="ARBA00023047"/>
    </source>
</evidence>
<dbReference type="RefSeq" id="WP_073349853.1">
    <property type="nucleotide sequence ID" value="NZ_FQVD01000017.1"/>
</dbReference>
<dbReference type="Gene3D" id="3.10.560.10">
    <property type="entry name" value="Outer membrane lipoprotein wza domain like"/>
    <property type="match status" value="1"/>
</dbReference>
<keyword evidence="5" id="KW-0762">Sugar transport</keyword>
<proteinExistence type="inferred from homology"/>
<evidence type="ECO:0000256" key="9">
    <source>
        <dbReference type="ARBA" id="ARBA00023065"/>
    </source>
</evidence>
<dbReference type="InterPro" id="IPR049712">
    <property type="entry name" value="Poly_export"/>
</dbReference>
<dbReference type="PANTHER" id="PTHR33619:SF3">
    <property type="entry name" value="POLYSACCHARIDE EXPORT PROTEIN GFCE-RELATED"/>
    <property type="match status" value="1"/>
</dbReference>
<keyword evidence="19" id="KW-1185">Reference proteome</keyword>
<reference evidence="18 19" key="1">
    <citation type="submission" date="2016-11" db="EMBL/GenBank/DDBJ databases">
        <authorList>
            <person name="Jaros S."/>
            <person name="Januszkiewicz K."/>
            <person name="Wedrychowicz H."/>
        </authorList>
    </citation>
    <scope>NUCLEOTIDE SEQUENCE [LARGE SCALE GENOMIC DNA]</scope>
    <source>
        <strain evidence="18 19">DSM 26883</strain>
    </source>
</reference>
<keyword evidence="11" id="KW-0472">Membrane</keyword>
<keyword evidence="6" id="KW-0812">Transmembrane</keyword>
<name>A0A1M5B2H1_9BACE</name>
<dbReference type="GO" id="GO:0009279">
    <property type="term" value="C:cell outer membrane"/>
    <property type="evidence" value="ECO:0007669"/>
    <property type="project" value="UniProtKB-SubCell"/>
</dbReference>
<feature type="chain" id="PRO_5013381968" evidence="15">
    <location>
        <begin position="21"/>
        <end position="267"/>
    </location>
</feature>
<evidence type="ECO:0000256" key="7">
    <source>
        <dbReference type="ARBA" id="ARBA00022729"/>
    </source>
</evidence>
<dbReference type="Pfam" id="PF22461">
    <property type="entry name" value="SLBB_2"/>
    <property type="match status" value="1"/>
</dbReference>
<evidence type="ECO:0000256" key="3">
    <source>
        <dbReference type="ARBA" id="ARBA00022448"/>
    </source>
</evidence>
<dbReference type="OrthoDB" id="662756at2"/>
<keyword evidence="13" id="KW-0998">Cell outer membrane</keyword>
<evidence type="ECO:0000256" key="15">
    <source>
        <dbReference type="SAM" id="SignalP"/>
    </source>
</evidence>
<keyword evidence="10" id="KW-0626">Porin</keyword>
<evidence type="ECO:0000313" key="18">
    <source>
        <dbReference type="EMBL" id="SHF36606.1"/>
    </source>
</evidence>
<evidence type="ECO:0000256" key="1">
    <source>
        <dbReference type="ARBA" id="ARBA00004571"/>
    </source>
</evidence>
<dbReference type="AlphaFoldDB" id="A0A1M5B2H1"/>
<keyword evidence="12" id="KW-0564">Palmitate</keyword>
<protein>
    <submittedName>
        <fullName evidence="18">Polysaccharide export outer membrane protein</fullName>
    </submittedName>
</protein>
<accession>A0A1M5B2H1</accession>
<comment type="subcellular location">
    <subcellularLocation>
        <location evidence="1">Cell outer membrane</location>
        <topology evidence="1">Multi-pass membrane protein</topology>
    </subcellularLocation>
</comment>
<organism evidence="18 19">
    <name type="scientific">Bacteroides faecichinchillae</name>
    <dbReference type="NCBI Taxonomy" id="871325"/>
    <lineage>
        <taxon>Bacteria</taxon>
        <taxon>Pseudomonadati</taxon>
        <taxon>Bacteroidota</taxon>
        <taxon>Bacteroidia</taxon>
        <taxon>Bacteroidales</taxon>
        <taxon>Bacteroidaceae</taxon>
        <taxon>Bacteroides</taxon>
    </lineage>
</organism>